<feature type="chain" id="PRO_5017352199" description="Lipoprotein" evidence="1">
    <location>
        <begin position="26"/>
        <end position="116"/>
    </location>
</feature>
<dbReference type="AlphaFoldDB" id="A0A398BZ70"/>
<reference evidence="2 3" key="1">
    <citation type="submission" date="2018-09" db="EMBL/GenBank/DDBJ databases">
        <title>Gemmobacter lutimaris sp. nov., a marine bacterium isolated from tidal flat.</title>
        <authorList>
            <person name="Lee D.W."/>
            <person name="Yoo Y."/>
            <person name="Kim J.-J."/>
            <person name="Kim B.S."/>
        </authorList>
    </citation>
    <scope>NUCLEOTIDE SEQUENCE [LARGE SCALE GENOMIC DNA]</scope>
    <source>
        <strain evidence="2 3">YJ-T1-11</strain>
    </source>
</reference>
<dbReference type="OrthoDB" id="7873031at2"/>
<organism evidence="2 3">
    <name type="scientific">Gemmobacter lutimaris</name>
    <dbReference type="NCBI Taxonomy" id="2306023"/>
    <lineage>
        <taxon>Bacteria</taxon>
        <taxon>Pseudomonadati</taxon>
        <taxon>Pseudomonadota</taxon>
        <taxon>Alphaproteobacteria</taxon>
        <taxon>Rhodobacterales</taxon>
        <taxon>Paracoccaceae</taxon>
        <taxon>Gemmobacter</taxon>
    </lineage>
</organism>
<protein>
    <recommendedName>
        <fullName evidence="4">Lipoprotein</fullName>
    </recommendedName>
</protein>
<evidence type="ECO:0008006" key="4">
    <source>
        <dbReference type="Google" id="ProtNLM"/>
    </source>
</evidence>
<dbReference type="PROSITE" id="PS51257">
    <property type="entry name" value="PROKAR_LIPOPROTEIN"/>
    <property type="match status" value="1"/>
</dbReference>
<evidence type="ECO:0000313" key="3">
    <source>
        <dbReference type="Proteomes" id="UP000266649"/>
    </source>
</evidence>
<keyword evidence="3" id="KW-1185">Reference proteome</keyword>
<gene>
    <name evidence="2" type="ORF">D2N39_07760</name>
</gene>
<evidence type="ECO:0000256" key="1">
    <source>
        <dbReference type="SAM" id="SignalP"/>
    </source>
</evidence>
<feature type="signal peptide" evidence="1">
    <location>
        <begin position="1"/>
        <end position="25"/>
    </location>
</feature>
<sequence>MRFLTMATLASVALAGCVTSGPTTGARNGMAAAEAATGVSAANIVAYSANGAGIGGLVIQGVPNVLFYKAASTDKAQLKAAPARICGARGVASAEDRALEHPEQMPGVRKLVVSCK</sequence>
<dbReference type="EMBL" id="QXXQ01000003">
    <property type="protein sequence ID" value="RID92526.1"/>
    <property type="molecule type" value="Genomic_DNA"/>
</dbReference>
<dbReference type="Proteomes" id="UP000266649">
    <property type="component" value="Unassembled WGS sequence"/>
</dbReference>
<dbReference type="RefSeq" id="WP_119134199.1">
    <property type="nucleotide sequence ID" value="NZ_QXXQ01000003.1"/>
</dbReference>
<evidence type="ECO:0000313" key="2">
    <source>
        <dbReference type="EMBL" id="RID92526.1"/>
    </source>
</evidence>
<name>A0A398BZ70_9RHOB</name>
<accession>A0A398BZ70</accession>
<proteinExistence type="predicted"/>
<keyword evidence="1" id="KW-0732">Signal</keyword>
<comment type="caution">
    <text evidence="2">The sequence shown here is derived from an EMBL/GenBank/DDBJ whole genome shotgun (WGS) entry which is preliminary data.</text>
</comment>